<keyword evidence="2" id="KW-0812">Transmembrane</keyword>
<dbReference type="AlphaFoldDB" id="K6WY15"/>
<feature type="transmembrane region" description="Helical" evidence="2">
    <location>
        <begin position="21"/>
        <end position="43"/>
    </location>
</feature>
<dbReference type="OrthoDB" id="9849198at2"/>
<dbReference type="Proteomes" id="UP000008366">
    <property type="component" value="Unassembled WGS sequence"/>
</dbReference>
<proteinExistence type="predicted"/>
<reference evidence="3 4" key="1">
    <citation type="submission" date="2012-08" db="EMBL/GenBank/DDBJ databases">
        <title>Whole genome shotgun sequence of Kineosphaera limosa NBRC 100340.</title>
        <authorList>
            <person name="Yoshida I."/>
            <person name="Isaki S."/>
            <person name="Hosoyama A."/>
            <person name="Tsuchikane K."/>
            <person name="Katsumata H."/>
            <person name="Ando Y."/>
            <person name="Ohji S."/>
            <person name="Hamada M."/>
            <person name="Tamura T."/>
            <person name="Yamazoe A."/>
            <person name="Yamazaki S."/>
            <person name="Fujita N."/>
        </authorList>
    </citation>
    <scope>NUCLEOTIDE SEQUENCE [LARGE SCALE GENOMIC DNA]</scope>
    <source>
        <strain evidence="3 4">NBRC 100340</strain>
    </source>
</reference>
<evidence type="ECO:0000313" key="3">
    <source>
        <dbReference type="EMBL" id="GAB96997.1"/>
    </source>
</evidence>
<keyword evidence="2" id="KW-1133">Transmembrane helix</keyword>
<sequence>MKSRARSHTDALSSPSRLVGTLAFKVIALVVAASVAILLWQFALRIAGYAIANGGKPTTSATVVECSRTLGVSGACVVEFTAADGGRESAELSTPGLFSLSPGNEVEVVALEPGKAGMGGWSPLFDAGLLVLLAVAFTTYAIGWWRRVLEHDAPGYNGGDPDPSDPFYEEPGRR</sequence>
<feature type="region of interest" description="Disordered" evidence="1">
    <location>
        <begin position="153"/>
        <end position="174"/>
    </location>
</feature>
<gene>
    <name evidence="3" type="ORF">KILIM_054_00070</name>
</gene>
<accession>K6WY15</accession>
<comment type="caution">
    <text evidence="3">The sequence shown here is derived from an EMBL/GenBank/DDBJ whole genome shotgun (WGS) entry which is preliminary data.</text>
</comment>
<dbReference type="RefSeq" id="WP_006593529.1">
    <property type="nucleotide sequence ID" value="NZ_BAHD01000054.1"/>
</dbReference>
<dbReference type="EMBL" id="BAHD01000054">
    <property type="protein sequence ID" value="GAB96997.1"/>
    <property type="molecule type" value="Genomic_DNA"/>
</dbReference>
<evidence type="ECO:0000256" key="2">
    <source>
        <dbReference type="SAM" id="Phobius"/>
    </source>
</evidence>
<feature type="transmembrane region" description="Helical" evidence="2">
    <location>
        <begin position="127"/>
        <end position="145"/>
    </location>
</feature>
<evidence type="ECO:0008006" key="5">
    <source>
        <dbReference type="Google" id="ProtNLM"/>
    </source>
</evidence>
<keyword evidence="2" id="KW-0472">Membrane</keyword>
<dbReference type="eggNOG" id="ENOG50329AV">
    <property type="taxonomic scope" value="Bacteria"/>
</dbReference>
<name>K6WY15_9MICO</name>
<protein>
    <recommendedName>
        <fullName evidence="5">DUF3592 domain-containing protein</fullName>
    </recommendedName>
</protein>
<organism evidence="3 4">
    <name type="scientific">Kineosphaera limosa NBRC 100340</name>
    <dbReference type="NCBI Taxonomy" id="1184609"/>
    <lineage>
        <taxon>Bacteria</taxon>
        <taxon>Bacillati</taxon>
        <taxon>Actinomycetota</taxon>
        <taxon>Actinomycetes</taxon>
        <taxon>Micrococcales</taxon>
        <taxon>Dermatophilaceae</taxon>
        <taxon>Kineosphaera</taxon>
    </lineage>
</organism>
<evidence type="ECO:0000313" key="4">
    <source>
        <dbReference type="Proteomes" id="UP000008366"/>
    </source>
</evidence>
<keyword evidence="4" id="KW-1185">Reference proteome</keyword>
<evidence type="ECO:0000256" key="1">
    <source>
        <dbReference type="SAM" id="MobiDB-lite"/>
    </source>
</evidence>